<dbReference type="EMBL" id="BLXT01000976">
    <property type="protein sequence ID" value="GFN82270.1"/>
    <property type="molecule type" value="Genomic_DNA"/>
</dbReference>
<organism evidence="2 3">
    <name type="scientific">Plakobranchus ocellatus</name>
    <dbReference type="NCBI Taxonomy" id="259542"/>
    <lineage>
        <taxon>Eukaryota</taxon>
        <taxon>Metazoa</taxon>
        <taxon>Spiralia</taxon>
        <taxon>Lophotrochozoa</taxon>
        <taxon>Mollusca</taxon>
        <taxon>Gastropoda</taxon>
        <taxon>Heterobranchia</taxon>
        <taxon>Euthyneura</taxon>
        <taxon>Panpulmonata</taxon>
        <taxon>Sacoglossa</taxon>
        <taxon>Placobranchoidea</taxon>
        <taxon>Plakobranchidae</taxon>
        <taxon>Plakobranchus</taxon>
    </lineage>
</organism>
<sequence>APYSTFGTPTHTLSFTEVLTTLRASGQEISCASRSKMKRVWFWASPSCAIRKRSSTSQLLTRTSPRRSLSTVASASRT</sequence>
<evidence type="ECO:0000256" key="1">
    <source>
        <dbReference type="SAM" id="MobiDB-lite"/>
    </source>
</evidence>
<dbReference type="AlphaFoldDB" id="A0AAV3YIU6"/>
<gene>
    <name evidence="2" type="ORF">PoB_000877600</name>
</gene>
<reference evidence="2 3" key="1">
    <citation type="journal article" date="2021" name="Elife">
        <title>Chloroplast acquisition without the gene transfer in kleptoplastic sea slugs, Plakobranchus ocellatus.</title>
        <authorList>
            <person name="Maeda T."/>
            <person name="Takahashi S."/>
            <person name="Yoshida T."/>
            <person name="Shimamura S."/>
            <person name="Takaki Y."/>
            <person name="Nagai Y."/>
            <person name="Toyoda A."/>
            <person name="Suzuki Y."/>
            <person name="Arimoto A."/>
            <person name="Ishii H."/>
            <person name="Satoh N."/>
            <person name="Nishiyama T."/>
            <person name="Hasebe M."/>
            <person name="Maruyama T."/>
            <person name="Minagawa J."/>
            <person name="Obokata J."/>
            <person name="Shigenobu S."/>
        </authorList>
    </citation>
    <scope>NUCLEOTIDE SEQUENCE [LARGE SCALE GENOMIC DNA]</scope>
</reference>
<proteinExistence type="predicted"/>
<protein>
    <submittedName>
        <fullName evidence="2">Uncharacterized protein</fullName>
    </submittedName>
</protein>
<feature type="compositionally biased region" description="Low complexity" evidence="1">
    <location>
        <begin position="55"/>
        <end position="71"/>
    </location>
</feature>
<dbReference type="Proteomes" id="UP000735302">
    <property type="component" value="Unassembled WGS sequence"/>
</dbReference>
<evidence type="ECO:0000313" key="3">
    <source>
        <dbReference type="Proteomes" id="UP000735302"/>
    </source>
</evidence>
<keyword evidence="3" id="KW-1185">Reference proteome</keyword>
<feature type="region of interest" description="Disordered" evidence="1">
    <location>
        <begin position="55"/>
        <end position="78"/>
    </location>
</feature>
<feature type="non-terminal residue" evidence="2">
    <location>
        <position position="1"/>
    </location>
</feature>
<name>A0AAV3YIU6_9GAST</name>
<evidence type="ECO:0000313" key="2">
    <source>
        <dbReference type="EMBL" id="GFN82270.1"/>
    </source>
</evidence>
<comment type="caution">
    <text evidence="2">The sequence shown here is derived from an EMBL/GenBank/DDBJ whole genome shotgun (WGS) entry which is preliminary data.</text>
</comment>
<feature type="non-terminal residue" evidence="2">
    <location>
        <position position="78"/>
    </location>
</feature>
<accession>A0AAV3YIU6</accession>